<evidence type="ECO:0000313" key="2">
    <source>
        <dbReference type="Proteomes" id="UP001420932"/>
    </source>
</evidence>
<accession>A0AAP0L280</accession>
<dbReference type="AlphaFoldDB" id="A0AAP0L280"/>
<evidence type="ECO:0000313" key="1">
    <source>
        <dbReference type="EMBL" id="KAK9162946.1"/>
    </source>
</evidence>
<dbReference type="EMBL" id="JBBNAF010000002">
    <property type="protein sequence ID" value="KAK9162946.1"/>
    <property type="molecule type" value="Genomic_DNA"/>
</dbReference>
<organism evidence="1 2">
    <name type="scientific">Stephania yunnanensis</name>
    <dbReference type="NCBI Taxonomy" id="152371"/>
    <lineage>
        <taxon>Eukaryota</taxon>
        <taxon>Viridiplantae</taxon>
        <taxon>Streptophyta</taxon>
        <taxon>Embryophyta</taxon>
        <taxon>Tracheophyta</taxon>
        <taxon>Spermatophyta</taxon>
        <taxon>Magnoliopsida</taxon>
        <taxon>Ranunculales</taxon>
        <taxon>Menispermaceae</taxon>
        <taxon>Menispermoideae</taxon>
        <taxon>Cissampelideae</taxon>
        <taxon>Stephania</taxon>
    </lineage>
</organism>
<proteinExistence type="predicted"/>
<dbReference type="Proteomes" id="UP001420932">
    <property type="component" value="Unassembled WGS sequence"/>
</dbReference>
<sequence>MSQELIEISGPEMALEEDISHLLHRCSMKKEEADEVEISEELWQKEAELSKQSGGALKEVVRYVGKYIKKDEDMKVDGVVLDNYKRARMEIDVEKSMLRGMFIRRKERRYWVDFAHERFKFVCVYRGKITHKSRLCNIYIEEVTNVTYDDKILADPKGKWKKKPSGFRPSSFLKGILSQHS</sequence>
<comment type="caution">
    <text evidence="1">The sequence shown here is derived from an EMBL/GenBank/DDBJ whole genome shotgun (WGS) entry which is preliminary data.</text>
</comment>
<reference evidence="1 2" key="1">
    <citation type="submission" date="2024-01" db="EMBL/GenBank/DDBJ databases">
        <title>Genome assemblies of Stephania.</title>
        <authorList>
            <person name="Yang L."/>
        </authorList>
    </citation>
    <scope>NUCLEOTIDE SEQUENCE [LARGE SCALE GENOMIC DNA]</scope>
    <source>
        <strain evidence="1">YNDBR</strain>
        <tissue evidence="1">Leaf</tissue>
    </source>
</reference>
<name>A0AAP0L280_9MAGN</name>
<protein>
    <submittedName>
        <fullName evidence="1">Uncharacterized protein</fullName>
    </submittedName>
</protein>
<gene>
    <name evidence="1" type="ORF">Syun_003848</name>
</gene>
<keyword evidence="2" id="KW-1185">Reference proteome</keyword>